<name>A0A291B9P9_9GAMM</name>
<accession>A0A291B9P9</accession>
<gene>
    <name evidence="1" type="ORF">BTN50_1225</name>
</gene>
<dbReference type="EMBL" id="CP020660">
    <property type="protein sequence ID" value="ATF09714.1"/>
    <property type="molecule type" value="Genomic_DNA"/>
</dbReference>
<evidence type="ECO:0000313" key="2">
    <source>
        <dbReference type="Proteomes" id="UP000218160"/>
    </source>
</evidence>
<dbReference type="AlphaFoldDB" id="A0A291B9P9"/>
<sequence length="57" mass="6396">MKSVSGDNVFNAWESLTRKTATATKISPKLQHFFEKSRHSANIHNISSVSSGHRKQL</sequence>
<organism evidence="1 2">
    <name type="scientific">Candidatus Enterovibrio altilux</name>
    <dbReference type="NCBI Taxonomy" id="1927128"/>
    <lineage>
        <taxon>Bacteria</taxon>
        <taxon>Pseudomonadati</taxon>
        <taxon>Pseudomonadota</taxon>
        <taxon>Gammaproteobacteria</taxon>
        <taxon>Vibrionales</taxon>
        <taxon>Vibrionaceae</taxon>
        <taxon>Enterovibrio</taxon>
    </lineage>
</organism>
<dbReference type="Proteomes" id="UP000218160">
    <property type="component" value="Chromosome 1"/>
</dbReference>
<proteinExistence type="predicted"/>
<dbReference type="KEGG" id="elux:BTN50_1225"/>
<keyword evidence="2" id="KW-1185">Reference proteome</keyword>
<reference evidence="2" key="1">
    <citation type="submission" date="2017-04" db="EMBL/GenBank/DDBJ databases">
        <title>Genome evolution of the luminous symbionts of deep sea anglerfish.</title>
        <authorList>
            <person name="Hendry T.A."/>
        </authorList>
    </citation>
    <scope>NUCLEOTIDE SEQUENCE [LARGE SCALE GENOMIC DNA]</scope>
</reference>
<protein>
    <submittedName>
        <fullName evidence="1">Uncharacterized protein</fullName>
    </submittedName>
</protein>
<evidence type="ECO:0000313" key="1">
    <source>
        <dbReference type="EMBL" id="ATF09714.1"/>
    </source>
</evidence>